<evidence type="ECO:0000313" key="4">
    <source>
        <dbReference type="Proteomes" id="UP000016922"/>
    </source>
</evidence>
<feature type="domain" description="Small ribosomal subunit protein mS35 mitochondrial conserved" evidence="2">
    <location>
        <begin position="167"/>
        <end position="288"/>
    </location>
</feature>
<dbReference type="AlphaFoldDB" id="S3D9S7"/>
<reference evidence="3 4" key="1">
    <citation type="journal article" date="2013" name="BMC Genomics">
        <title>Genomics-driven discovery of the pneumocandin biosynthetic gene cluster in the fungus Glarea lozoyensis.</title>
        <authorList>
            <person name="Chen L."/>
            <person name="Yue Q."/>
            <person name="Zhang X."/>
            <person name="Xiang M."/>
            <person name="Wang C."/>
            <person name="Li S."/>
            <person name="Che Y."/>
            <person name="Ortiz-Lopez F.J."/>
            <person name="Bills G.F."/>
            <person name="Liu X."/>
            <person name="An Z."/>
        </authorList>
    </citation>
    <scope>NUCLEOTIDE SEQUENCE [LARGE SCALE GENOMIC DNA]</scope>
    <source>
        <strain evidence="4">ATCC 20868 / MF5171</strain>
    </source>
</reference>
<accession>S3D9S7</accession>
<keyword evidence="4" id="KW-1185">Reference proteome</keyword>
<dbReference type="OrthoDB" id="283424at2759"/>
<dbReference type="eggNOG" id="KOG3933">
    <property type="taxonomic scope" value="Eukaryota"/>
</dbReference>
<feature type="region of interest" description="Disordered" evidence="1">
    <location>
        <begin position="336"/>
        <end position="365"/>
    </location>
</feature>
<dbReference type="RefSeq" id="XP_008078440.1">
    <property type="nucleotide sequence ID" value="XM_008080249.1"/>
</dbReference>
<dbReference type="InterPro" id="IPR019349">
    <property type="entry name" value="Ribosomal_mS35_mit"/>
</dbReference>
<organism evidence="3 4">
    <name type="scientific">Glarea lozoyensis (strain ATCC 20868 / MF5171)</name>
    <dbReference type="NCBI Taxonomy" id="1116229"/>
    <lineage>
        <taxon>Eukaryota</taxon>
        <taxon>Fungi</taxon>
        <taxon>Dikarya</taxon>
        <taxon>Ascomycota</taxon>
        <taxon>Pezizomycotina</taxon>
        <taxon>Leotiomycetes</taxon>
        <taxon>Helotiales</taxon>
        <taxon>Helotiaceae</taxon>
        <taxon>Glarea</taxon>
    </lineage>
</organism>
<protein>
    <recommendedName>
        <fullName evidence="2">Small ribosomal subunit protein mS35 mitochondrial conserved domain-containing protein</fullName>
    </recommendedName>
</protein>
<dbReference type="HOGENOM" id="CLU_051514_1_0_1"/>
<dbReference type="GO" id="GO:0005763">
    <property type="term" value="C:mitochondrial small ribosomal subunit"/>
    <property type="evidence" value="ECO:0007669"/>
    <property type="project" value="TreeGrafter"/>
</dbReference>
<dbReference type="GeneID" id="19469246"/>
<dbReference type="EMBL" id="KE145356">
    <property type="protein sequence ID" value="EPE34505.1"/>
    <property type="molecule type" value="Genomic_DNA"/>
</dbReference>
<dbReference type="STRING" id="1116229.S3D9S7"/>
<dbReference type="KEGG" id="glz:GLAREA_10199"/>
<gene>
    <name evidence="3" type="ORF">GLAREA_10199</name>
</gene>
<dbReference type="GO" id="GO:0003735">
    <property type="term" value="F:structural constituent of ribosome"/>
    <property type="evidence" value="ECO:0007669"/>
    <property type="project" value="InterPro"/>
</dbReference>
<dbReference type="PANTHER" id="PTHR13490:SF0">
    <property type="entry name" value="SMALL RIBOSOMAL SUBUNIT PROTEIN MS35"/>
    <property type="match status" value="1"/>
</dbReference>
<proteinExistence type="predicted"/>
<dbReference type="Pfam" id="PF10213">
    <property type="entry name" value="MRP-S28"/>
    <property type="match status" value="1"/>
</dbReference>
<name>S3D9S7_GLAL2</name>
<evidence type="ECO:0000259" key="2">
    <source>
        <dbReference type="Pfam" id="PF10213"/>
    </source>
</evidence>
<sequence>MATALQGLRLTARTCCCTQSSQKHVVRTIGRQRVFSTTPIPWVSKEERQKRHEERLSRASKITGLDVRAMDRENEDMKRELQQLLDDEIDIGPSMPIPDLPVSRKKLKETFLNLGEQEAFEDGGFMEDEEDDISTLAHGELEQHREWRHYARLEAWEMPLLSKLAKPFELPTKRMPLRFRYTTYMGEQHPAEKKVVLEFSPADMPDLTPVQTDKLRKLLGPRYNPEKDTVRMSCEMYETQAQNKRYLGDTVDALLAEARDPTDTFEDVPLDTRHHTFKPRLRFPKEWAMTEERRQELVAQRQAQIERDAQLQELGHLVNGEQIIQKVLASRAAMAAEEPEPVLVGGRGGRAAAKGAGGKKISVRR</sequence>
<dbReference type="InterPro" id="IPR039848">
    <property type="entry name" value="Ribosomal_mS35_mt"/>
</dbReference>
<evidence type="ECO:0000313" key="3">
    <source>
        <dbReference type="EMBL" id="EPE34505.1"/>
    </source>
</evidence>
<evidence type="ECO:0000256" key="1">
    <source>
        <dbReference type="SAM" id="MobiDB-lite"/>
    </source>
</evidence>
<dbReference type="GO" id="GO:0032543">
    <property type="term" value="P:mitochondrial translation"/>
    <property type="evidence" value="ECO:0007669"/>
    <property type="project" value="InterPro"/>
</dbReference>
<dbReference type="PANTHER" id="PTHR13490">
    <property type="entry name" value="MITOCHONDRIAL 28S RIBOSOMAL PROTEIN S28"/>
    <property type="match status" value="1"/>
</dbReference>
<dbReference type="Proteomes" id="UP000016922">
    <property type="component" value="Unassembled WGS sequence"/>
</dbReference>